<comment type="caution">
    <text evidence="1">The sequence shown here is derived from an EMBL/GenBank/DDBJ whole genome shotgun (WGS) entry which is preliminary data.</text>
</comment>
<dbReference type="Proteomes" id="UP000215559">
    <property type="component" value="Unassembled WGS sequence"/>
</dbReference>
<dbReference type="AlphaFoldDB" id="A0A235BXJ4"/>
<protein>
    <submittedName>
        <fullName evidence="1">Uncharacterized protein</fullName>
    </submittedName>
</protein>
<accession>A0A235BXJ4</accession>
<evidence type="ECO:0000313" key="2">
    <source>
        <dbReference type="Proteomes" id="UP000215559"/>
    </source>
</evidence>
<organism evidence="1 2">
    <name type="scientific">candidate division WOR-3 bacterium JGI_Cruoil_03_51_56</name>
    <dbReference type="NCBI Taxonomy" id="1973747"/>
    <lineage>
        <taxon>Bacteria</taxon>
        <taxon>Bacteria division WOR-3</taxon>
    </lineage>
</organism>
<gene>
    <name evidence="1" type="ORF">CH330_01495</name>
</gene>
<name>A0A235BXJ4_UNCW3</name>
<dbReference type="EMBL" id="NOZP01000031">
    <property type="protein sequence ID" value="OYD16971.1"/>
    <property type="molecule type" value="Genomic_DNA"/>
</dbReference>
<reference evidence="1 2" key="1">
    <citation type="submission" date="2017-07" db="EMBL/GenBank/DDBJ databases">
        <title>Recovery of genomes from metagenomes via a dereplication, aggregation, and scoring strategy.</title>
        <authorList>
            <person name="Sieber C.M."/>
            <person name="Probst A.J."/>
            <person name="Sharrar A."/>
            <person name="Thomas B.C."/>
            <person name="Hess M."/>
            <person name="Tringe S.G."/>
            <person name="Banfield J.F."/>
        </authorList>
    </citation>
    <scope>NUCLEOTIDE SEQUENCE [LARGE SCALE GENOMIC DNA]</scope>
    <source>
        <strain evidence="1">JGI_Cruoil_03_51_56</strain>
    </source>
</reference>
<sequence>MKITNLDTDLLLYLITERGATTTELAKLMFAPINDYELRKHDSKIRYRLERMRKKELLHKNGVKYTVNEERVFLTQASMFLEDIEVALPMGKMLVVYPKDDEIMMRTLRTESMLPPRKSD</sequence>
<evidence type="ECO:0000313" key="1">
    <source>
        <dbReference type="EMBL" id="OYD16971.1"/>
    </source>
</evidence>
<proteinExistence type="predicted"/>